<dbReference type="SMART" id="SM00093">
    <property type="entry name" value="SERPIN"/>
    <property type="match status" value="1"/>
</dbReference>
<dbReference type="CDD" id="cd00172">
    <property type="entry name" value="serpin"/>
    <property type="match status" value="1"/>
</dbReference>
<evidence type="ECO:0000256" key="3">
    <source>
        <dbReference type="ARBA" id="ARBA00022900"/>
    </source>
</evidence>
<accession>A0A076FGN1</accession>
<keyword evidence="5" id="KW-0732">Signal</keyword>
<dbReference type="PANTHER" id="PTHR11461:SF211">
    <property type="entry name" value="GH10112P-RELATED"/>
    <property type="match status" value="1"/>
</dbReference>
<proteinExistence type="evidence at transcript level"/>
<feature type="non-terminal residue" evidence="7">
    <location>
        <position position="395"/>
    </location>
</feature>
<dbReference type="InterPro" id="IPR042185">
    <property type="entry name" value="Serpin_sf_2"/>
</dbReference>
<sequence>MAGHSLLWLCTFFSVALKLASSSDFLVAKSNGDLTLSLVRNLAQKQGNFVVSPSSVLTGLAMLYEGMGDSSRQVVDQTLNWSQNYNRVIKEFQEISETNSSSKSDLNMIVVAVQAEIKPSYGNRIKTLFKAQPYRQNFEEKQEVALKSINVKVSRKSKGQLKQFLSPGSITAYTKLVLVNVLHFKSDWSEKFGSDLIEAPFYLDNSDEISASFMFGSFNGAGHQALSEEGAVVRLPFQDQDFAMIFIKPPKSKGIESFVQEDLAALMPSIMNPDSLKNVSLSLQLPNFNLEKRTNLKDVLSKINGLDHIFSKDVDFSRMANSSLTVQDVNHMAVVDVNTNGVEASAATSISVVPYSAFVPDLLVTLDRSFLFFIVEKPTRMIMFAGAIKNPTDLQ</sequence>
<dbReference type="PROSITE" id="PS00284">
    <property type="entry name" value="SERPIN"/>
    <property type="match status" value="1"/>
</dbReference>
<evidence type="ECO:0000256" key="1">
    <source>
        <dbReference type="ARBA" id="ARBA00009500"/>
    </source>
</evidence>
<evidence type="ECO:0000256" key="2">
    <source>
        <dbReference type="ARBA" id="ARBA00022690"/>
    </source>
</evidence>
<dbReference type="GO" id="GO:0005615">
    <property type="term" value="C:extracellular space"/>
    <property type="evidence" value="ECO:0007669"/>
    <property type="project" value="InterPro"/>
</dbReference>
<dbReference type="InterPro" id="IPR042178">
    <property type="entry name" value="Serpin_sf_1"/>
</dbReference>
<dbReference type="InterPro" id="IPR023796">
    <property type="entry name" value="Serpin_dom"/>
</dbReference>
<organism evidence="7">
    <name type="scientific">Paracyclopina nana</name>
    <name type="common">Marine copepod</name>
    <dbReference type="NCBI Taxonomy" id="565004"/>
    <lineage>
        <taxon>Eukaryota</taxon>
        <taxon>Metazoa</taxon>
        <taxon>Ecdysozoa</taxon>
        <taxon>Arthropoda</taxon>
        <taxon>Crustacea</taxon>
        <taxon>Multicrustacea</taxon>
        <taxon>Hexanauplia</taxon>
        <taxon>Copepoda</taxon>
        <taxon>Cyclopoida</taxon>
        <taxon>Cyclopettidae</taxon>
        <taxon>Paracyclopina</taxon>
    </lineage>
</organism>
<dbReference type="Gene3D" id="2.30.39.10">
    <property type="entry name" value="Alpha-1-antitrypsin, domain 1"/>
    <property type="match status" value="1"/>
</dbReference>
<dbReference type="SUPFAM" id="SSF56574">
    <property type="entry name" value="Serpins"/>
    <property type="match status" value="1"/>
</dbReference>
<dbReference type="AlphaFoldDB" id="A0A076FGN1"/>
<evidence type="ECO:0000259" key="6">
    <source>
        <dbReference type="SMART" id="SM00093"/>
    </source>
</evidence>
<evidence type="ECO:0000256" key="5">
    <source>
        <dbReference type="SAM" id="SignalP"/>
    </source>
</evidence>
<feature type="signal peptide" evidence="5">
    <location>
        <begin position="1"/>
        <end position="22"/>
    </location>
</feature>
<evidence type="ECO:0000256" key="4">
    <source>
        <dbReference type="RuleBase" id="RU000411"/>
    </source>
</evidence>
<protein>
    <submittedName>
        <fullName evidence="7">Serpin B9</fullName>
    </submittedName>
</protein>
<comment type="similarity">
    <text evidence="1 4">Belongs to the serpin family.</text>
</comment>
<name>A0A076FGN1_PARNA</name>
<dbReference type="GO" id="GO:0004867">
    <property type="term" value="F:serine-type endopeptidase inhibitor activity"/>
    <property type="evidence" value="ECO:0007669"/>
    <property type="project" value="UniProtKB-KW"/>
</dbReference>
<keyword evidence="2" id="KW-0646">Protease inhibitor</keyword>
<dbReference type="InterPro" id="IPR036186">
    <property type="entry name" value="Serpin_sf"/>
</dbReference>
<dbReference type="PANTHER" id="PTHR11461">
    <property type="entry name" value="SERINE PROTEASE INHIBITOR, SERPIN"/>
    <property type="match status" value="1"/>
</dbReference>
<feature type="chain" id="PRO_5001712167" evidence="5">
    <location>
        <begin position="23"/>
        <end position="395"/>
    </location>
</feature>
<dbReference type="InterPro" id="IPR023795">
    <property type="entry name" value="Serpin_CS"/>
</dbReference>
<dbReference type="InterPro" id="IPR000215">
    <property type="entry name" value="Serpin_fam"/>
</dbReference>
<reference evidence="7" key="1">
    <citation type="submission" date="2013-08" db="EMBL/GenBank/DDBJ databases">
        <title>Paracyclopina nana immune related genes.</title>
        <authorList>
            <person name="Kim B.-M."/>
            <person name="Rhee J.-S."/>
            <person name="Lee J.-S."/>
        </authorList>
    </citation>
    <scope>NUCLEOTIDE SEQUENCE</scope>
</reference>
<dbReference type="Pfam" id="PF00079">
    <property type="entry name" value="Serpin"/>
    <property type="match status" value="1"/>
</dbReference>
<feature type="domain" description="Serpin" evidence="6">
    <location>
        <begin position="36"/>
        <end position="391"/>
    </location>
</feature>
<dbReference type="EMBL" id="KF516650">
    <property type="protein sequence ID" value="AII16554.1"/>
    <property type="molecule type" value="mRNA"/>
</dbReference>
<dbReference type="Gene3D" id="3.30.497.10">
    <property type="entry name" value="Antithrombin, subunit I, domain 2"/>
    <property type="match status" value="1"/>
</dbReference>
<evidence type="ECO:0000313" key="7">
    <source>
        <dbReference type="EMBL" id="AII16554.1"/>
    </source>
</evidence>
<keyword evidence="3" id="KW-0722">Serine protease inhibitor</keyword>